<protein>
    <submittedName>
        <fullName evidence="1">Uncharacterized protein</fullName>
    </submittedName>
</protein>
<dbReference type="RefSeq" id="WP_166151909.1">
    <property type="nucleotide sequence ID" value="NZ_JAAOIW010000006.1"/>
</dbReference>
<name>A0ABX0J7M8_9BACL</name>
<comment type="caution">
    <text evidence="1">The sequence shown here is derived from an EMBL/GenBank/DDBJ whole genome shotgun (WGS) entry which is preliminary data.</text>
</comment>
<evidence type="ECO:0000313" key="1">
    <source>
        <dbReference type="EMBL" id="NHN31623.1"/>
    </source>
</evidence>
<organism evidence="1 2">
    <name type="scientific">Paenibacillus agricola</name>
    <dbReference type="NCBI Taxonomy" id="2716264"/>
    <lineage>
        <taxon>Bacteria</taxon>
        <taxon>Bacillati</taxon>
        <taxon>Bacillota</taxon>
        <taxon>Bacilli</taxon>
        <taxon>Bacillales</taxon>
        <taxon>Paenibacillaceae</taxon>
        <taxon>Paenibacillus</taxon>
    </lineage>
</organism>
<dbReference type="Proteomes" id="UP001165962">
    <property type="component" value="Unassembled WGS sequence"/>
</dbReference>
<proteinExistence type="predicted"/>
<sequence>MKDIIQSNLKDLIDYVNGKKKISERATLIASLTVTAFAIAVPNLGTAASTAFTLMGVGIPVSIKKVLKSLDRSSTEDRAVEVFERCRFTDFVLSRMAVAQAVEKNLTGEDRFFARWKLAKTVEEHQKEILKNDEEREEKYIQGYQDNQELNHEAYWDQLLAAILKVMDIKAEEESEFRTMMKQEIGSMYQSLKNLVIFESEFFKLYITSTVTPNQMMYKLNQLAEFVNSHGNLYKTIDQMEQWLKSNTEPSISLNFFDYDDKEFAERVIEQFADESKDVIYVKGKTREETMFYLLYIIKNLEKHHKQDTLVVETLENWNSLKENCQGKVLIPNFHASVIDTIPGNRNIIIYGDENYIGHKNPIELKKRKLANMHEKLREEKVDLETVNRFVLRTNGLYASFKRIVFKGKTGEPEWEEKKNSSLIPALLAGMWSESEGDMQVMSKLTSDDYNKLIRMLNPIIDSEDPFLISFIDYGSSTFRLANVEEAWEVLFEEITFQQLETFREIVIEVLTEVSPEYKLPIEDHYKAAVLDKVLKYSRILKKGIARSLIMLANMSAVNYSLKQFFPQKFVDEIVSEILNQADTKIKWIALSEYFPDLVEAAPEVTMAVVERETSDSGSPFWILFEQNGDGLWARNYYTHILWALEKLLCFEETAPGAVRILTKLSERKIVYAISNSPLSTLDQALSAWRHEINLSMDEKIRLTRIVVTNSEIGWDLLERLLPDRSPSRVYTDICKPDYRRFEFKYLLRNKQDILRTLREYTLFAVDEARVDLSKWGLLFKKFFFFELGLADEVITGVQKAIKMCGSDEAKYDLKEIIRGLLHQHRFFRDAKWAADEEYLMRIEKEVFVVVSFDNHIYEFLHLFTSDQPNLIHPIPYRERERDYREERVRLRESRSIALSKIVNDPEMGLVKLLSKLTDAHALGLYDIGSIMASDFHEYQSDDEFVKLMLQLNQIKILYSYIGTIYQHNGLKVIKDFLGTFEANDELLAGILRIAKIDEAFLKLIDSCESSVIETYWKGLSMIGEIEDLTVREHVWDRLLNSRNYAPTLDMLHRYYGTDVYKHLQLLENIRDDFDEYKISQHEEYLIVKSFERLYKADQLSEKNSSRVTRLEWAFFNLLINQATPRYLERELKSDPELLTQLIQFAFKSSDQVDSRVSLNEQQLQMAKQSLNILMKVKFCPCMDDKGNISLNELKNWTQKYLQLIDQNKQEVIGRQILGECFAYSPPGEDGGFPHEAVRQVFEEHYSDHLKAGFEIGIFNSRGVYTVTGGEEEGQLAERYGNYARTVRIDYPQLSKTLKEISDRYMSDSEVERERASHDI</sequence>
<evidence type="ECO:0000313" key="2">
    <source>
        <dbReference type="Proteomes" id="UP001165962"/>
    </source>
</evidence>
<accession>A0ABX0J7M8</accession>
<gene>
    <name evidence="1" type="ORF">G9U52_17460</name>
</gene>
<keyword evidence="2" id="KW-1185">Reference proteome</keyword>
<reference evidence="1" key="1">
    <citation type="submission" date="2020-03" db="EMBL/GenBank/DDBJ databases">
        <title>Draft sequencing of Paenibacilllus sp. S3N08.</title>
        <authorList>
            <person name="Kim D.-U."/>
        </authorList>
    </citation>
    <scope>NUCLEOTIDE SEQUENCE</scope>
    <source>
        <strain evidence="1">S3N08</strain>
    </source>
</reference>
<dbReference type="EMBL" id="JAAOIW010000006">
    <property type="protein sequence ID" value="NHN31623.1"/>
    <property type="molecule type" value="Genomic_DNA"/>
</dbReference>